<dbReference type="InterPro" id="IPR013103">
    <property type="entry name" value="RVT_2"/>
</dbReference>
<dbReference type="OrthoDB" id="2012657at2759"/>
<comment type="caution">
    <text evidence="3">The sequence shown here is derived from an EMBL/GenBank/DDBJ whole genome shotgun (WGS) entry which is preliminary data.</text>
</comment>
<organism evidence="3 4">
    <name type="scientific">Gossypium australe</name>
    <dbReference type="NCBI Taxonomy" id="47621"/>
    <lineage>
        <taxon>Eukaryota</taxon>
        <taxon>Viridiplantae</taxon>
        <taxon>Streptophyta</taxon>
        <taxon>Embryophyta</taxon>
        <taxon>Tracheophyta</taxon>
        <taxon>Spermatophyta</taxon>
        <taxon>Magnoliopsida</taxon>
        <taxon>eudicotyledons</taxon>
        <taxon>Gunneridae</taxon>
        <taxon>Pentapetalae</taxon>
        <taxon>rosids</taxon>
        <taxon>malvids</taxon>
        <taxon>Malvales</taxon>
        <taxon>Malvaceae</taxon>
        <taxon>Malvoideae</taxon>
        <taxon>Gossypium</taxon>
    </lineage>
</organism>
<evidence type="ECO:0000313" key="4">
    <source>
        <dbReference type="Proteomes" id="UP000325315"/>
    </source>
</evidence>
<proteinExistence type="predicted"/>
<dbReference type="AlphaFoldDB" id="A0A5B6UFH2"/>
<feature type="signal peptide" evidence="1">
    <location>
        <begin position="1"/>
        <end position="22"/>
    </location>
</feature>
<evidence type="ECO:0000313" key="3">
    <source>
        <dbReference type="EMBL" id="KAA3452495.1"/>
    </source>
</evidence>
<evidence type="ECO:0000256" key="1">
    <source>
        <dbReference type="SAM" id="SignalP"/>
    </source>
</evidence>
<sequence length="203" mass="23082">MSVLTVALILPLTPEVPVLVDGTLPSVGPHFINTHSMLNLSNINLVILNKAFVSAKWRVEYDALLRNNTWNLVPLPPSRQEIGCKWIFKIKHNPNGTMARCSWVPRCDFRETFSLVVKPTIIRTILFVSVTKCWQLRQVDVNNALLNGDLTEAVYLQQPLGYAFLVSIDFELSKSDASLFVHITNMLHIYLLVYVDEIIITDY</sequence>
<evidence type="ECO:0000259" key="2">
    <source>
        <dbReference type="Pfam" id="PF07727"/>
    </source>
</evidence>
<keyword evidence="4" id="KW-1185">Reference proteome</keyword>
<feature type="domain" description="Reverse transcriptase Ty1/copia-type" evidence="2">
    <location>
        <begin position="67"/>
        <end position="162"/>
    </location>
</feature>
<gene>
    <name evidence="3" type="ORF">EPI10_034440</name>
</gene>
<name>A0A5B6UFH2_9ROSI</name>
<reference evidence="4" key="1">
    <citation type="journal article" date="2019" name="Plant Biotechnol. J.">
        <title>Genome sequencing of the Australian wild diploid species Gossypium australe highlights disease resistance and delayed gland morphogenesis.</title>
        <authorList>
            <person name="Cai Y."/>
            <person name="Cai X."/>
            <person name="Wang Q."/>
            <person name="Wang P."/>
            <person name="Zhang Y."/>
            <person name="Cai C."/>
            <person name="Xu Y."/>
            <person name="Wang K."/>
            <person name="Zhou Z."/>
            <person name="Wang C."/>
            <person name="Geng S."/>
            <person name="Li B."/>
            <person name="Dong Q."/>
            <person name="Hou Y."/>
            <person name="Wang H."/>
            <person name="Ai P."/>
            <person name="Liu Z."/>
            <person name="Yi F."/>
            <person name="Sun M."/>
            <person name="An G."/>
            <person name="Cheng J."/>
            <person name="Zhang Y."/>
            <person name="Shi Q."/>
            <person name="Xie Y."/>
            <person name="Shi X."/>
            <person name="Chang Y."/>
            <person name="Huang F."/>
            <person name="Chen Y."/>
            <person name="Hong S."/>
            <person name="Mi L."/>
            <person name="Sun Q."/>
            <person name="Zhang L."/>
            <person name="Zhou B."/>
            <person name="Peng R."/>
            <person name="Zhang X."/>
            <person name="Liu F."/>
        </authorList>
    </citation>
    <scope>NUCLEOTIDE SEQUENCE [LARGE SCALE GENOMIC DNA]</scope>
    <source>
        <strain evidence="4">cv. PA1801</strain>
    </source>
</reference>
<dbReference type="Pfam" id="PF07727">
    <property type="entry name" value="RVT_2"/>
    <property type="match status" value="1"/>
</dbReference>
<keyword evidence="1" id="KW-0732">Signal</keyword>
<protein>
    <submittedName>
        <fullName evidence="3">Retrovirus-related Pol polyprotein from transposon TNT 1-94</fullName>
    </submittedName>
</protein>
<accession>A0A5B6UFH2</accession>
<dbReference type="EMBL" id="SMMG02000027">
    <property type="protein sequence ID" value="KAA3452495.1"/>
    <property type="molecule type" value="Genomic_DNA"/>
</dbReference>
<dbReference type="Proteomes" id="UP000325315">
    <property type="component" value="Unassembled WGS sequence"/>
</dbReference>
<feature type="chain" id="PRO_5022859153" evidence="1">
    <location>
        <begin position="23"/>
        <end position="203"/>
    </location>
</feature>